<evidence type="ECO:0000259" key="5">
    <source>
        <dbReference type="Pfam" id="PF22936"/>
    </source>
</evidence>
<dbReference type="PROSITE" id="PS50330">
    <property type="entry name" value="UIM"/>
    <property type="match status" value="1"/>
</dbReference>
<keyword evidence="1" id="KW-0064">Aspartyl protease</keyword>
<dbReference type="Pfam" id="PF22936">
    <property type="entry name" value="Pol_BBD"/>
    <property type="match status" value="1"/>
</dbReference>
<evidence type="ECO:0000259" key="3">
    <source>
        <dbReference type="Pfam" id="PF07727"/>
    </source>
</evidence>
<evidence type="ECO:0000256" key="1">
    <source>
        <dbReference type="ARBA" id="ARBA00022750"/>
    </source>
</evidence>
<evidence type="ECO:0000256" key="2">
    <source>
        <dbReference type="SAM" id="MobiDB-lite"/>
    </source>
</evidence>
<comment type="caution">
    <text evidence="6">The sequence shown here is derived from an EMBL/GenBank/DDBJ whole genome shotgun (WGS) entry which is preliminary data.</text>
</comment>
<evidence type="ECO:0000259" key="4">
    <source>
        <dbReference type="Pfam" id="PF13976"/>
    </source>
</evidence>
<feature type="compositionally biased region" description="Polar residues" evidence="2">
    <location>
        <begin position="696"/>
        <end position="708"/>
    </location>
</feature>
<keyword evidence="1" id="KW-0378">Hydrolase</keyword>
<dbReference type="InterPro" id="IPR043502">
    <property type="entry name" value="DNA/RNA_pol_sf"/>
</dbReference>
<dbReference type="InterPro" id="IPR025724">
    <property type="entry name" value="GAG-pre-integrase_dom"/>
</dbReference>
<sequence length="2266" mass="255659">MHSYDNISRRLKTASTEFPPNIKSLKGNPHQALKDKGVIDSGFSRHMTGNISFLPDFEEIDGGYVTFRGNPKGGKISGKGKIKTGKLDFDDVYLIKELKFNLFNVSQMCDKKNNVLFTDTKCVVLSSDFKLPDENHVLLRVQRENNMYNVDLKNVVPSRDLTFLFAKATLDEGLPSKIFENNYTCVACKKGKQHKASWNQPNDNAGIKENLDAGSTEYRGQGNNAQDAGAASYRGAQNRVGYANLGQAWQIKCYNCNEPIYDEADPSYDSNIVSDDLIKMKAEALKEQTTASRPMKELTVYAIDIETIPPRIRNNREVHLDYLKHPKESVEPLCEIVKETKVERPLDISLASACLYTKHYQELLEYVIGTCPKDFNQRHKKHAATRVTRKKQATFLDPCKTSTNNTLTHVKKHTMHQTNEPVILSIRVNGAIAASESRPRSNTKKDMTLPAKSDMQKVEVHPWNNKSRVKQKNHVGSSISYKRTLDSEMTTLVLSGGSCGSNLYIISVEDMMKSSSICLLSKASKTKSWLWHCRLNHLNFDTINDLARKDLVRGLPRLKFEKDHLCSVKFLRSKDETPEVVIKFLKQIQVGLNKTVRKGYRIYNKRTQHIMETIYVQFDELFEPMAPVQLSTGPTPTLLRHGQISSGLIPNLVLAAPYVPPTNKELEILFQPMFDDYLEPPRVERPVSPAPAIPVQVNSTGTPSSTSIDQDAPSPSHSSSSLALQSPCLHQGVAAESTLMDENLFSLVDNDPFINIFAPEPTSEASSSGDASSAESTYVTQTLHHLIKWSNDHLIDNVIGNPSRSWIYKVKLDEYGDVLKNKARLVDKGYRQEVGIDFKESFAPVARIEAIRIFIASATSKNITIYQMDVKTTFLNGKLKEEVYVSQPKCFVDPYHSTHVYRLKKALYGLKQASQAWYDTLSRFLLDNKFSKKFGMDSCDLINTPIVDQLKLYEEPLGIPIDQTRFRSMVGSLMYLTANKPDMVFTVCMCASWSSKKQRSTAILTTKATKAEYINMSGCYAQLLWMRSQLTEYDFAFNKIPLYCDNRSAIALCCNNVQGSQSKHIDIRHHFIREQVEKGMVELFCVTTDYQLANIFTKALPRERFEFLLPRLDSMVDMSNPANDAPAEQAPVLDEQWFNLYKDILRDALDITLTNKNNPYVAPPSSDIVIEYVNTLGYLNTLRNVSAMFVNALYQPWRAILSMINMCLTEFVQSIQTFLTDKKNLTMALRGKKKTTHLLIPSVRFTKLIIHHLKTKHNIHLRTGSPLYYSHEENILNTLRFVGKEGREIFGMPIHDALVIVEIKGAPYYGEYQEHVSKYQQYLDAEHSKAQEGGATESSKATKVPKPKAAKATKPADSMVDMSNPANDAPAEQAPVLDEQWFNLYKDILRDALDITLTNKNNPYVAPPSSDIVIEYVNTLGYLNTLRNVSAMFVNALYQPWRAILSMINMCLTEFVQSIQTFLTDKKNLTMALRGKKKTTHLLIPSVRFTKLIIHHLKTKHNIHLRTGSPLYYSHEENILNTLRFVGKEGREIFGMPIHDALVIVEIKGAPYYGEYQEHVSKYQQYLDAEHSKAQEGGATESSKATKVPKPKAAKATKPAGDKAPKLTSTQPPKPKPAPTQPSKSGGLVGKIRKPKSPLKLVDEPSAEDVPVEEPAYNEEDANLQWALELSLKEQAERTQRPARPVVVDEQAAHNLLTLLTLKHKSFVDQFILQRRIPMPTEAFGHAESPSLDEELALTERPNPGDHDEGQAGPNPGVQYEGQAGSNLGDVAESQPQSNQFFMEKQHEEEPGKTNAEAEVQSMVSVPIHQDTSSVPLMTTPIINLTTSQPGSPLLTSTTTTSIITTITSFPPPPQQSTTYPILVTSIVELEQHMADLLQNEFALEKRLDKHGSQLYKLENLNIPHQVSNAVDEIVTDAVDKAMQAPLRARFSDLIHWSVITQTNSYQIRKKLTRRKERDVTYQELLLGLHRHSHHLHLLQQAHLQYGGKALSSYKSAASAPQFIAWTTSDTRYESAGISETQELSPTDSLIQDDSIPDEQVHLSDDEDSKNDHLPKADSRKDWWEPLPEEERPTTPKPTWIIPSSNVSDVDQTNPEGDQVRVNINQPLPLGGLPDHVTIQTQFFFNKDLEYLRYGSKGSSPALSISKMTAASYPYFGLEPIVPEQMWIDDVHDSPTRRKEIRSHMRILSVVIIKAYSRYVYDYLREIILRRTDLQEHTIAKKDFKNLYPSDFEDLNMLLLVIRMVRLGTCSHDLARAGGIYPGTIH</sequence>
<dbReference type="Pfam" id="PF07727">
    <property type="entry name" value="RVT_2"/>
    <property type="match status" value="1"/>
</dbReference>
<feature type="compositionally biased region" description="Low complexity" evidence="2">
    <location>
        <begin position="709"/>
        <end position="723"/>
    </location>
</feature>
<protein>
    <submittedName>
        <fullName evidence="6">Ribonuclease H-like domain-containing protein</fullName>
    </submittedName>
</protein>
<dbReference type="GO" id="GO:0004190">
    <property type="term" value="F:aspartic-type endopeptidase activity"/>
    <property type="evidence" value="ECO:0007669"/>
    <property type="project" value="UniProtKB-KW"/>
</dbReference>
<dbReference type="SMART" id="SM00726">
    <property type="entry name" value="UIM"/>
    <property type="match status" value="1"/>
</dbReference>
<feature type="domain" description="Reverse transcriptase Ty1/copia-type" evidence="3">
    <location>
        <begin position="804"/>
        <end position="932"/>
    </location>
</feature>
<accession>A0A6L2P8R2</accession>
<feature type="compositionally biased region" description="Acidic residues" evidence="2">
    <location>
        <begin position="1645"/>
        <end position="1658"/>
    </location>
</feature>
<evidence type="ECO:0000313" key="6">
    <source>
        <dbReference type="EMBL" id="GEU93919.1"/>
    </source>
</evidence>
<dbReference type="EMBL" id="BKCJ010010954">
    <property type="protein sequence ID" value="GEU93919.1"/>
    <property type="molecule type" value="Genomic_DNA"/>
</dbReference>
<dbReference type="InterPro" id="IPR013103">
    <property type="entry name" value="RVT_2"/>
</dbReference>
<dbReference type="PANTHER" id="PTHR11439">
    <property type="entry name" value="GAG-POL-RELATED RETROTRANSPOSON"/>
    <property type="match status" value="1"/>
</dbReference>
<dbReference type="InterPro" id="IPR003903">
    <property type="entry name" value="UIM_dom"/>
</dbReference>
<feature type="region of interest" description="Disordered" evidence="2">
    <location>
        <begin position="1571"/>
        <end position="1658"/>
    </location>
</feature>
<dbReference type="CDD" id="cd09272">
    <property type="entry name" value="RNase_HI_RT_Ty1"/>
    <property type="match status" value="1"/>
</dbReference>
<feature type="compositionally biased region" description="Basic and acidic residues" evidence="2">
    <location>
        <begin position="2041"/>
        <end position="2074"/>
    </location>
</feature>
<proteinExistence type="predicted"/>
<feature type="domain" description="Retrovirus-related Pol polyprotein from transposon TNT 1-94-like beta-barrel" evidence="5">
    <location>
        <begin position="38"/>
        <end position="111"/>
    </location>
</feature>
<feature type="domain" description="GAG-pre-integrase" evidence="4">
    <location>
        <begin position="502"/>
        <end position="567"/>
    </location>
</feature>
<keyword evidence="1" id="KW-0645">Protease</keyword>
<feature type="region of interest" description="Disordered" evidence="2">
    <location>
        <begin position="1738"/>
        <end position="1775"/>
    </location>
</feature>
<gene>
    <name evidence="6" type="ORF">Tci_065897</name>
</gene>
<feature type="region of interest" description="Disordered" evidence="2">
    <location>
        <begin position="681"/>
        <end position="723"/>
    </location>
</feature>
<reference evidence="6" key="1">
    <citation type="journal article" date="2019" name="Sci. Rep.">
        <title>Draft genome of Tanacetum cinerariifolium, the natural source of mosquito coil.</title>
        <authorList>
            <person name="Yamashiro T."/>
            <person name="Shiraishi A."/>
            <person name="Satake H."/>
            <person name="Nakayama K."/>
        </authorList>
    </citation>
    <scope>NUCLEOTIDE SEQUENCE</scope>
</reference>
<feature type="region of interest" description="Disordered" evidence="2">
    <location>
        <begin position="1327"/>
        <end position="1360"/>
    </location>
</feature>
<feature type="region of interest" description="Disordered" evidence="2">
    <location>
        <begin position="2041"/>
        <end position="2087"/>
    </location>
</feature>
<organism evidence="6">
    <name type="scientific">Tanacetum cinerariifolium</name>
    <name type="common">Dalmatian daisy</name>
    <name type="synonym">Chrysanthemum cinerariifolium</name>
    <dbReference type="NCBI Taxonomy" id="118510"/>
    <lineage>
        <taxon>Eukaryota</taxon>
        <taxon>Viridiplantae</taxon>
        <taxon>Streptophyta</taxon>
        <taxon>Embryophyta</taxon>
        <taxon>Tracheophyta</taxon>
        <taxon>Spermatophyta</taxon>
        <taxon>Magnoliopsida</taxon>
        <taxon>eudicotyledons</taxon>
        <taxon>Gunneridae</taxon>
        <taxon>Pentapetalae</taxon>
        <taxon>asterids</taxon>
        <taxon>campanulids</taxon>
        <taxon>Asterales</taxon>
        <taxon>Asteraceae</taxon>
        <taxon>Asteroideae</taxon>
        <taxon>Anthemideae</taxon>
        <taxon>Anthemidinae</taxon>
        <taxon>Tanacetum</taxon>
    </lineage>
</organism>
<dbReference type="Pfam" id="PF13976">
    <property type="entry name" value="gag_pre-integrs"/>
    <property type="match status" value="1"/>
</dbReference>
<dbReference type="PANTHER" id="PTHR11439:SF483">
    <property type="entry name" value="PEPTIDE SYNTHASE GLIP-LIKE, PUTATIVE (AFU_ORTHOLOGUE AFUA_3G12920)-RELATED"/>
    <property type="match status" value="1"/>
</dbReference>
<name>A0A6L2P8R2_TANCI</name>
<dbReference type="SUPFAM" id="SSF56672">
    <property type="entry name" value="DNA/RNA polymerases"/>
    <property type="match status" value="1"/>
</dbReference>
<dbReference type="InterPro" id="IPR054722">
    <property type="entry name" value="PolX-like_BBD"/>
</dbReference>